<proteinExistence type="predicted"/>
<dbReference type="Proteomes" id="UP000004728">
    <property type="component" value="Unassembled WGS sequence"/>
</dbReference>
<accession>F1ZCE0</accession>
<dbReference type="SUPFAM" id="SSF56300">
    <property type="entry name" value="Metallo-dependent phosphatases"/>
    <property type="match status" value="1"/>
</dbReference>
<sequence length="318" mass="33717">MTHNPYSNPPHSTTPILDRRAALSCMGWLGAGTLFTFSGGIASVMGTGAAEAATGHAPISFVQISDTHVGFSKPANPDPVATLRETIAHVRALPRTPDFIVHTGDVTHLATPEQFDHARQLLAELPAPTFFIPGEHDLAGGSDPRPFLTAFGKETRGDGWFSFDLHGVHVIGLVNVVRLGDHGQGTLGRDQLDWLKADLAGLSASTPIVLIAHFPLWGLYPEWGWGTSDAAEAFGYLARFGSVTALNGHIHQIQRHLEGKVQFHTARSTAYPQPAPGQGPGPGPLALPAEQLRSAIGYSSAEVRHAPSPLAITDATLA</sequence>
<gene>
    <name evidence="2" type="ORF">Y88_3104</name>
</gene>
<dbReference type="OrthoDB" id="9780884at2"/>
<evidence type="ECO:0000259" key="1">
    <source>
        <dbReference type="Pfam" id="PF00149"/>
    </source>
</evidence>
<reference evidence="2 3" key="1">
    <citation type="journal article" date="2012" name="J. Bacteriol.">
        <title>Draft Genome Sequence of Novosphingobium nitrogenifigens Y88T.</title>
        <authorList>
            <person name="Strabala T.J."/>
            <person name="Macdonald L."/>
            <person name="Liu V."/>
            <person name="Smit A.M."/>
        </authorList>
    </citation>
    <scope>NUCLEOTIDE SEQUENCE [LARGE SCALE GENOMIC DNA]</scope>
    <source>
        <strain evidence="2 3">DSM 19370</strain>
    </source>
</reference>
<dbReference type="RefSeq" id="WP_008070891.1">
    <property type="nucleotide sequence ID" value="NZ_AQWK01000008.1"/>
</dbReference>
<name>F1ZCE0_9SPHN</name>
<dbReference type="Pfam" id="PF00149">
    <property type="entry name" value="Metallophos"/>
    <property type="match status" value="1"/>
</dbReference>
<dbReference type="PANTHER" id="PTHR43143">
    <property type="entry name" value="METALLOPHOSPHOESTERASE, CALCINEURIN SUPERFAMILY"/>
    <property type="match status" value="1"/>
</dbReference>
<evidence type="ECO:0000313" key="3">
    <source>
        <dbReference type="Proteomes" id="UP000004728"/>
    </source>
</evidence>
<dbReference type="Gene3D" id="3.60.21.10">
    <property type="match status" value="1"/>
</dbReference>
<dbReference type="GO" id="GO:0016787">
    <property type="term" value="F:hydrolase activity"/>
    <property type="evidence" value="ECO:0007669"/>
    <property type="project" value="InterPro"/>
</dbReference>
<dbReference type="InParanoid" id="F1ZCE0"/>
<dbReference type="STRING" id="983920.Y88_3104"/>
<dbReference type="AlphaFoldDB" id="F1ZCE0"/>
<evidence type="ECO:0000313" key="2">
    <source>
        <dbReference type="EMBL" id="EGD57778.1"/>
    </source>
</evidence>
<dbReference type="InterPro" id="IPR029052">
    <property type="entry name" value="Metallo-depent_PP-like"/>
</dbReference>
<feature type="domain" description="Calcineurin-like phosphoesterase" evidence="1">
    <location>
        <begin position="60"/>
        <end position="252"/>
    </location>
</feature>
<dbReference type="InterPro" id="IPR004843">
    <property type="entry name" value="Calcineurin-like_PHP"/>
</dbReference>
<keyword evidence="3" id="KW-1185">Reference proteome</keyword>
<dbReference type="eggNOG" id="COG1409">
    <property type="taxonomic scope" value="Bacteria"/>
</dbReference>
<dbReference type="InterPro" id="IPR051918">
    <property type="entry name" value="STPP_CPPED1"/>
</dbReference>
<organism evidence="2 3">
    <name type="scientific">Novosphingobium nitrogenifigens DSM 19370</name>
    <dbReference type="NCBI Taxonomy" id="983920"/>
    <lineage>
        <taxon>Bacteria</taxon>
        <taxon>Pseudomonadati</taxon>
        <taxon>Pseudomonadota</taxon>
        <taxon>Alphaproteobacteria</taxon>
        <taxon>Sphingomonadales</taxon>
        <taxon>Sphingomonadaceae</taxon>
        <taxon>Novosphingobium</taxon>
    </lineage>
</organism>
<protein>
    <submittedName>
        <fullName evidence="2">Metallophosphoesterase</fullName>
    </submittedName>
</protein>
<dbReference type="FunCoup" id="F1ZCE0">
    <property type="interactions" value="61"/>
</dbReference>
<comment type="caution">
    <text evidence="2">The sequence shown here is derived from an EMBL/GenBank/DDBJ whole genome shotgun (WGS) entry which is preliminary data.</text>
</comment>
<dbReference type="EMBL" id="AEWJ01000054">
    <property type="protein sequence ID" value="EGD57778.1"/>
    <property type="molecule type" value="Genomic_DNA"/>
</dbReference>
<dbReference type="HOGENOM" id="CLU_056914_0_0_5"/>
<dbReference type="PANTHER" id="PTHR43143:SF6">
    <property type="entry name" value="BLL3016 PROTEIN"/>
    <property type="match status" value="1"/>
</dbReference>